<dbReference type="SUPFAM" id="SSF47240">
    <property type="entry name" value="Ferritin-like"/>
    <property type="match status" value="1"/>
</dbReference>
<accession>A0ABU5HEU3</accession>
<dbReference type="Proteomes" id="UP001291309">
    <property type="component" value="Unassembled WGS sequence"/>
</dbReference>
<dbReference type="PANTHER" id="PTHR39456">
    <property type="entry name" value="METAL-DEPENDENT HYDROLASE"/>
    <property type="match status" value="1"/>
</dbReference>
<protein>
    <submittedName>
        <fullName evidence="2">Metal-dependent hydrolase</fullName>
        <ecNumber evidence="2">3.-.-.-</ecNumber>
    </submittedName>
</protein>
<evidence type="ECO:0000313" key="3">
    <source>
        <dbReference type="Proteomes" id="UP001291309"/>
    </source>
</evidence>
<keyword evidence="2" id="KW-0378">Hydrolase</keyword>
<keyword evidence="3" id="KW-1185">Reference proteome</keyword>
<gene>
    <name evidence="2" type="ORF">SYV04_36745</name>
</gene>
<dbReference type="GO" id="GO:0016787">
    <property type="term" value="F:hydrolase activity"/>
    <property type="evidence" value="ECO:0007669"/>
    <property type="project" value="UniProtKB-KW"/>
</dbReference>
<dbReference type="RefSeq" id="WP_321550710.1">
    <property type="nucleotide sequence ID" value="NZ_JAXIVS010000017.1"/>
</dbReference>
<keyword evidence="1" id="KW-0472">Membrane</keyword>
<name>A0ABU5HEU3_9BACT</name>
<proteinExistence type="predicted"/>
<dbReference type="EMBL" id="JAXIVS010000017">
    <property type="protein sequence ID" value="MDY7231995.1"/>
    <property type="molecule type" value="Genomic_DNA"/>
</dbReference>
<reference evidence="2 3" key="1">
    <citation type="submission" date="2023-12" db="EMBL/GenBank/DDBJ databases">
        <title>the genome sequence of Hyalangium sp. s54d21.</title>
        <authorList>
            <person name="Zhang X."/>
        </authorList>
    </citation>
    <scope>NUCLEOTIDE SEQUENCE [LARGE SCALE GENOMIC DNA]</scope>
    <source>
        <strain evidence="3">s54d21</strain>
    </source>
</reference>
<keyword evidence="1" id="KW-0812">Transmembrane</keyword>
<evidence type="ECO:0000256" key="1">
    <source>
        <dbReference type="SAM" id="Phobius"/>
    </source>
</evidence>
<dbReference type="InterPro" id="IPR016516">
    <property type="entry name" value="UCP07580"/>
</dbReference>
<sequence>MSRFERRALDPSHLRPRRTAFTFPSSIPKHWLAGSPTQSHFFNAINLFVVSFEEFMVRVMRDRLPELKEDTEFSRQVRGFMGQEATHSYVHEKFLNNLREQGYQIEGYLSASERIFTHWFEKGLGQRVSMSMIAGFEHLTALLAEIVLADQMMKPAEPFMAELWEWHAAEEIEHKEMAFELLRRTSRSYLLRMAGVLLGGVVVLGFIGTGMVMLLRQDGELWRKRTWRDFKALLFGPSRMALRSLGIFLEYFRPGFHPNQRDNYSLAESVFQRAK</sequence>
<dbReference type="PIRSF" id="PIRSF007580">
    <property type="entry name" value="UCP07580"/>
    <property type="match status" value="1"/>
</dbReference>
<dbReference type="PANTHER" id="PTHR39456:SF1">
    <property type="entry name" value="METAL-DEPENDENT HYDROLASE"/>
    <property type="match status" value="1"/>
</dbReference>
<evidence type="ECO:0000313" key="2">
    <source>
        <dbReference type="EMBL" id="MDY7231995.1"/>
    </source>
</evidence>
<dbReference type="Pfam" id="PF10118">
    <property type="entry name" value="Metal_hydrol"/>
    <property type="match status" value="1"/>
</dbReference>
<dbReference type="InterPro" id="IPR009078">
    <property type="entry name" value="Ferritin-like_SF"/>
</dbReference>
<dbReference type="EC" id="3.-.-.-" evidence="2"/>
<feature type="transmembrane region" description="Helical" evidence="1">
    <location>
        <begin position="189"/>
        <end position="212"/>
    </location>
</feature>
<comment type="caution">
    <text evidence="2">The sequence shown here is derived from an EMBL/GenBank/DDBJ whole genome shotgun (WGS) entry which is preliminary data.</text>
</comment>
<keyword evidence="1" id="KW-1133">Transmembrane helix</keyword>
<organism evidence="2 3">
    <name type="scientific">Hyalangium rubrum</name>
    <dbReference type="NCBI Taxonomy" id="3103134"/>
    <lineage>
        <taxon>Bacteria</taxon>
        <taxon>Pseudomonadati</taxon>
        <taxon>Myxococcota</taxon>
        <taxon>Myxococcia</taxon>
        <taxon>Myxococcales</taxon>
        <taxon>Cystobacterineae</taxon>
        <taxon>Archangiaceae</taxon>
        <taxon>Hyalangium</taxon>
    </lineage>
</organism>